<sequence length="74" mass="7670">MEPTPENGCDPSGVQASHNEANALAALSLASFAAGGSNHSGLSAHATTADQQAEIIKLKVELCEQQLEKLNQPE</sequence>
<protein>
    <submittedName>
        <fullName evidence="1">Uncharacterized protein</fullName>
    </submittedName>
</protein>
<dbReference type="AlphaFoldDB" id="A0A090SMB9"/>
<organism evidence="1 2">
    <name type="scientific">Vibrio maritimus</name>
    <dbReference type="NCBI Taxonomy" id="990268"/>
    <lineage>
        <taxon>Bacteria</taxon>
        <taxon>Pseudomonadati</taxon>
        <taxon>Pseudomonadota</taxon>
        <taxon>Gammaproteobacteria</taxon>
        <taxon>Vibrionales</taxon>
        <taxon>Vibrionaceae</taxon>
        <taxon>Vibrio</taxon>
    </lineage>
</organism>
<dbReference type="Proteomes" id="UP000029228">
    <property type="component" value="Unassembled WGS sequence"/>
</dbReference>
<dbReference type="EMBL" id="BBMR01000006">
    <property type="protein sequence ID" value="GAL20507.1"/>
    <property type="molecule type" value="Genomic_DNA"/>
</dbReference>
<name>A0A090SMB9_9VIBR</name>
<keyword evidence="2" id="KW-1185">Reference proteome</keyword>
<evidence type="ECO:0000313" key="2">
    <source>
        <dbReference type="Proteomes" id="UP000029228"/>
    </source>
</evidence>
<accession>A0A090SMB9</accession>
<evidence type="ECO:0000313" key="1">
    <source>
        <dbReference type="EMBL" id="GAL20507.1"/>
    </source>
</evidence>
<reference evidence="1 2" key="1">
    <citation type="submission" date="2014-09" db="EMBL/GenBank/DDBJ databases">
        <title>Vibrio maritimus JCM 19235. (C45) whole genome shotgun sequence.</title>
        <authorList>
            <person name="Sawabe T."/>
            <person name="Meirelles P."/>
            <person name="Nakanishi M."/>
            <person name="Sayaka M."/>
            <person name="Hattori M."/>
            <person name="Ohkuma M."/>
        </authorList>
    </citation>
    <scope>NUCLEOTIDE SEQUENCE [LARGE SCALE GENOMIC DNA]</scope>
    <source>
        <strain evidence="2">JCM19235</strain>
    </source>
</reference>
<comment type="caution">
    <text evidence="1">The sequence shown here is derived from an EMBL/GenBank/DDBJ whole genome shotgun (WGS) entry which is preliminary data.</text>
</comment>
<gene>
    <name evidence="1" type="ORF">JCM19235_3509</name>
</gene>
<reference evidence="1 2" key="2">
    <citation type="submission" date="2014-09" db="EMBL/GenBank/DDBJ databases">
        <authorList>
            <consortium name="NBRP consortium"/>
            <person name="Sawabe T."/>
            <person name="Meirelles P."/>
            <person name="Nakanishi M."/>
            <person name="Sayaka M."/>
            <person name="Hattori M."/>
            <person name="Ohkuma M."/>
        </authorList>
    </citation>
    <scope>NUCLEOTIDE SEQUENCE [LARGE SCALE GENOMIC DNA]</scope>
    <source>
        <strain evidence="2">JCM19235</strain>
    </source>
</reference>
<proteinExistence type="predicted"/>